<reference evidence="5 6" key="1">
    <citation type="submission" date="2020-02" db="EMBL/GenBank/DDBJ databases">
        <title>Relaxed selection underlies rapid genomic changes in the transitions from sociality to social parasitism in ants.</title>
        <authorList>
            <person name="Bi X."/>
        </authorList>
    </citation>
    <scope>NUCLEOTIDE SEQUENCE [LARGE SCALE GENOMIC DNA]</scope>
    <source>
        <strain evidence="5">BGI-DK2014b</strain>
        <tissue evidence="5">Whole body</tissue>
    </source>
</reference>
<dbReference type="PANTHER" id="PTHR12940">
    <property type="entry name" value="ES-2 PROTEIN - RELATED"/>
    <property type="match status" value="1"/>
</dbReference>
<dbReference type="OrthoDB" id="19679at2759"/>
<comment type="caution">
    <text evidence="5">The sequence shown here is derived from an EMBL/GenBank/DDBJ whole genome shotgun (WGS) entry which is preliminary data.</text>
</comment>
<feature type="region of interest" description="Disordered" evidence="4">
    <location>
        <begin position="334"/>
        <end position="393"/>
    </location>
</feature>
<sequence>MSDIIQKDFFPHLEKLQAQNQYLEALEQNDMNRMKELYAKYSSGRPVTERPVSPATFETPLRRTESAESPPTTEASSQKSDIVESVNRNDTESKIGLDDYLSNHTSEDNASFEEMMIEAENKRKLKYAWLYEAEDKSKAWLAIDGSSTTTPDVPAIQGSNLRPKQVDSWTYKNKNYIMYIPDGVDLTAGEKIELAKKKQTIMHENTRLRTNPFNEQQNKETIDELAKSQSRANDGKIGVDGKEVVRNATPRVNGFSFVATPSPRPGECESPLMTWGQIEGTPFRLDGGDTPLLRTSQGPSFRIAEPPKREQLALQLAEKAGERHRDRKNKALEAARRSLATPSPRSTIDRLSTMSPAARRLATQKLRISNTPSPRRTPSSRTPSVGGIRTPNTPHANVLAKEIISQKSEINATRIQGPVLTDNLLNLPPQRQRAKYSGIFKSSKQSLLIDCKIAALAEEPGGLSYKYKVRKKKRIEKKEKERVLSLETDMRSFLSLAAALLLTIVIIRSCKSEYTCGHLGSGTNACKCGEIVVKSAKVQKPLFYASPEAINEAAVAREAVGRLSVGTDNRWQSENLASIPKYKSYTDGASSSSIGILEGPIGGSNGHSPFTFVSDRVTSNCGCGKSHSESLEVRDLLSSNIEGKVVPSFPPIGDLCYPSPPSSKFQVTTKVTPAYPGKIKCGPPIPYKVCVKILNGQIDEAGLRELGLATSGSIGGSASIFDKYISNDVAKLATRYGSHASAGAGSTTYGSYSGANAGSTTYGSYSGANAGSIAYGSYAGANAGSTAYAGIGRSSIATSNNVETIQGSSRSTCDFGDDAELPEDYSYPRLPADPVSVTLAYKNFFPRTVYYNKRAFVPEDKLAFGHRTVPTESTSSKNVPDVPEEKLQILKKPIVELKTLPQTPTIIGAYDEHEEAKLAELEAIEREKINQEEIAERLQENFITYGDLGYAPINRLSADPIGAFKNVEDDTRGADCGPVGPPDPDYVPGSVVINREEIVGNRDQVEDDFLRNNDSSDIYVRHYDEISDDDDEEYDNNEPMSGIFARLKSVARKHGRSSSSCGTV</sequence>
<feature type="non-terminal residue" evidence="5">
    <location>
        <position position="1064"/>
    </location>
</feature>
<dbReference type="EMBL" id="JAANIB010010918">
    <property type="protein sequence ID" value="KAG5317948.1"/>
    <property type="molecule type" value="Genomic_DNA"/>
</dbReference>
<feature type="non-terminal residue" evidence="5">
    <location>
        <position position="1"/>
    </location>
</feature>
<comment type="similarity">
    <text evidence="2">Belongs to the ESS2 family.</text>
</comment>
<protein>
    <submittedName>
        <fullName evidence="5">ESS2 factor</fullName>
    </submittedName>
</protein>
<keyword evidence="6" id="KW-1185">Reference proteome</keyword>
<feature type="compositionally biased region" description="Basic and acidic residues" evidence="4">
    <location>
        <begin position="87"/>
        <end position="97"/>
    </location>
</feature>
<dbReference type="PANTHER" id="PTHR12940:SF0">
    <property type="entry name" value="SPLICING FACTOR ESS-2 HOMOLOG"/>
    <property type="match status" value="1"/>
</dbReference>
<evidence type="ECO:0000256" key="4">
    <source>
        <dbReference type="SAM" id="MobiDB-lite"/>
    </source>
</evidence>
<feature type="compositionally biased region" description="Polar residues" evidence="4">
    <location>
        <begin position="340"/>
        <end position="355"/>
    </location>
</feature>
<name>A0A836F500_9HYME</name>
<feature type="region of interest" description="Disordered" evidence="4">
    <location>
        <begin position="42"/>
        <end position="104"/>
    </location>
</feature>
<feature type="compositionally biased region" description="Low complexity" evidence="4">
    <location>
        <begin position="371"/>
        <end position="384"/>
    </location>
</feature>
<dbReference type="Proteomes" id="UP000670152">
    <property type="component" value="Unassembled WGS sequence"/>
</dbReference>
<dbReference type="Pfam" id="PF09751">
    <property type="entry name" value="Es2"/>
    <property type="match status" value="1"/>
</dbReference>
<organism evidence="5 6">
    <name type="scientific">Acromyrmex heyeri</name>
    <dbReference type="NCBI Taxonomy" id="230685"/>
    <lineage>
        <taxon>Eukaryota</taxon>
        <taxon>Metazoa</taxon>
        <taxon>Ecdysozoa</taxon>
        <taxon>Arthropoda</taxon>
        <taxon>Hexapoda</taxon>
        <taxon>Insecta</taxon>
        <taxon>Pterygota</taxon>
        <taxon>Neoptera</taxon>
        <taxon>Endopterygota</taxon>
        <taxon>Hymenoptera</taxon>
        <taxon>Apocrita</taxon>
        <taxon>Aculeata</taxon>
        <taxon>Formicoidea</taxon>
        <taxon>Formicidae</taxon>
        <taxon>Myrmicinae</taxon>
        <taxon>Acromyrmex</taxon>
    </lineage>
</organism>
<evidence type="ECO:0000313" key="5">
    <source>
        <dbReference type="EMBL" id="KAG5317948.1"/>
    </source>
</evidence>
<evidence type="ECO:0000256" key="1">
    <source>
        <dbReference type="ARBA" id="ARBA00004123"/>
    </source>
</evidence>
<evidence type="ECO:0000313" key="6">
    <source>
        <dbReference type="Proteomes" id="UP000670152"/>
    </source>
</evidence>
<accession>A0A836F500</accession>
<dbReference type="AlphaFoldDB" id="A0A836F500"/>
<dbReference type="GO" id="GO:0071013">
    <property type="term" value="C:catalytic step 2 spliceosome"/>
    <property type="evidence" value="ECO:0007669"/>
    <property type="project" value="TreeGrafter"/>
</dbReference>
<keyword evidence="3" id="KW-0539">Nucleus</keyword>
<feature type="compositionally biased region" description="Polar residues" evidence="4">
    <location>
        <begin position="67"/>
        <end position="80"/>
    </location>
</feature>
<proteinExistence type="inferred from homology"/>
<evidence type="ECO:0000256" key="2">
    <source>
        <dbReference type="ARBA" id="ARBA00009072"/>
    </source>
</evidence>
<evidence type="ECO:0000256" key="3">
    <source>
        <dbReference type="ARBA" id="ARBA00023242"/>
    </source>
</evidence>
<comment type="subcellular location">
    <subcellularLocation>
        <location evidence="1">Nucleus</location>
    </subcellularLocation>
</comment>
<gene>
    <name evidence="5" type="primary">Es2</name>
    <name evidence="5" type="ORF">G6Z77_0004667</name>
</gene>
<dbReference type="InterPro" id="IPR019148">
    <property type="entry name" value="Nuclear_protein_DGCR14_ESS-2"/>
</dbReference>